<dbReference type="Proteomes" id="UP001164286">
    <property type="component" value="Unassembled WGS sequence"/>
</dbReference>
<comment type="caution">
    <text evidence="7">The sequence shown here is derived from an EMBL/GenBank/DDBJ whole genome shotgun (WGS) entry which is preliminary data.</text>
</comment>
<dbReference type="InterPro" id="IPR003874">
    <property type="entry name" value="CDC45"/>
</dbReference>
<keyword evidence="4" id="KW-0539">Nucleus</keyword>
<dbReference type="Pfam" id="PF02724">
    <property type="entry name" value="CDC45"/>
    <property type="match status" value="1"/>
</dbReference>
<gene>
    <name evidence="7" type="ORF">MKK02DRAFT_40388</name>
</gene>
<feature type="region of interest" description="Disordered" evidence="6">
    <location>
        <begin position="502"/>
        <end position="537"/>
    </location>
</feature>
<comment type="subcellular location">
    <subcellularLocation>
        <location evidence="1">Nucleus</location>
    </subcellularLocation>
</comment>
<dbReference type="GO" id="GO:1902977">
    <property type="term" value="P:mitotic DNA replication preinitiation complex assembly"/>
    <property type="evidence" value="ECO:0007669"/>
    <property type="project" value="TreeGrafter"/>
</dbReference>
<evidence type="ECO:0000256" key="4">
    <source>
        <dbReference type="ARBA" id="ARBA00023242"/>
    </source>
</evidence>
<evidence type="ECO:0000256" key="2">
    <source>
        <dbReference type="ARBA" id="ARBA00010727"/>
    </source>
</evidence>
<dbReference type="PANTHER" id="PTHR10507:SF0">
    <property type="entry name" value="CELL DIVISION CONTROL PROTEIN 45 HOMOLOG"/>
    <property type="match status" value="1"/>
</dbReference>
<evidence type="ECO:0000313" key="7">
    <source>
        <dbReference type="EMBL" id="KAI9633007.1"/>
    </source>
</evidence>
<dbReference type="GO" id="GO:0003682">
    <property type="term" value="F:chromatin binding"/>
    <property type="evidence" value="ECO:0007669"/>
    <property type="project" value="TreeGrafter"/>
</dbReference>
<dbReference type="GO" id="GO:0000727">
    <property type="term" value="P:double-strand break repair via break-induced replication"/>
    <property type="evidence" value="ECO:0007669"/>
    <property type="project" value="TreeGrafter"/>
</dbReference>
<keyword evidence="3" id="KW-0235">DNA replication</keyword>
<keyword evidence="5" id="KW-0131">Cell cycle</keyword>
<feature type="compositionally biased region" description="Basic and acidic residues" evidence="6">
    <location>
        <begin position="526"/>
        <end position="537"/>
    </location>
</feature>
<sequence length="718" mass="79586">MPLINPPGPDLGPSALSYVDAYNSIVSRVRRSGGSGSGGVVIFCGADVDGLMAARILVALFKQDDISYRLLPIGSYSELEVKRDQAFENDEIHTLILLSLGSLLPLSQYFTLPRKCHLHIIDAHRPWNLSNLYGLDLDMDDEDDEETGGGGRFWVWGDGEEASLDKVKKSWEALEYEPSDSGSDTEDDEEEEEEEDDEEEEDPEGDNSDAEGDSNAPGPSRKRPRTNSARPPKAKKRKPIDPDAPGRRLTRAARDAHHDRIQRYYEAGTSWGMSVAQCVYLLATVLERADNDLLWFAILGTTHQYISNRIAMSQYERYHELFLDEVVRLNHEVTPVGVGIGRTPNPDDRSIQRSEEMRFTLFRHWTLYEAMLHSSYVAGRLGIWKDRGKKKLQGLLAKMGFSLQQCTQAYPHMDTHLKRILPEKLEAVAPDYGLVDLQYPSFSRSFGFALSSLSAADAVEGFSALLEVAKGQRMEIEREGGRNGGEWFGGTRAWNIGGREAAGEDKENVNPNGGAGAGAGGAGADGRGKETQDGAKKEQNWQVTNFWIAWDACEDVALMRNSLLLAKSLHSAIIRQGSSILDKSSIRALRTFRFCALKEGPDLRLFSHPATLSRLALWLMDAARDRWAAKADKNKKGEKDLPFVVAALDEERGTWLVVGITGGMEFGNVRKNKFGLAFQQAAEESGAGAKHDMFETSVVEVAKDDLTAFVECLHLRSI</sequence>
<dbReference type="PANTHER" id="PTHR10507">
    <property type="entry name" value="CDC45-RELATED PROTEIN"/>
    <property type="match status" value="1"/>
</dbReference>
<evidence type="ECO:0000256" key="3">
    <source>
        <dbReference type="ARBA" id="ARBA00022705"/>
    </source>
</evidence>
<dbReference type="RefSeq" id="XP_052942784.1">
    <property type="nucleotide sequence ID" value="XM_053091081.1"/>
</dbReference>
<feature type="compositionally biased region" description="Basic and acidic residues" evidence="6">
    <location>
        <begin position="239"/>
        <end position="255"/>
    </location>
</feature>
<dbReference type="GO" id="GO:0003697">
    <property type="term" value="F:single-stranded DNA binding"/>
    <property type="evidence" value="ECO:0007669"/>
    <property type="project" value="TreeGrafter"/>
</dbReference>
<keyword evidence="8" id="KW-1185">Reference proteome</keyword>
<dbReference type="GO" id="GO:0003688">
    <property type="term" value="F:DNA replication origin binding"/>
    <property type="evidence" value="ECO:0007669"/>
    <property type="project" value="TreeGrafter"/>
</dbReference>
<dbReference type="GO" id="GO:0006270">
    <property type="term" value="P:DNA replication initiation"/>
    <property type="evidence" value="ECO:0007669"/>
    <property type="project" value="InterPro"/>
</dbReference>
<organism evidence="7 8">
    <name type="scientific">Dioszegia hungarica</name>
    <dbReference type="NCBI Taxonomy" id="4972"/>
    <lineage>
        <taxon>Eukaryota</taxon>
        <taxon>Fungi</taxon>
        <taxon>Dikarya</taxon>
        <taxon>Basidiomycota</taxon>
        <taxon>Agaricomycotina</taxon>
        <taxon>Tremellomycetes</taxon>
        <taxon>Tremellales</taxon>
        <taxon>Bulleribasidiaceae</taxon>
        <taxon>Dioszegia</taxon>
    </lineage>
</organism>
<reference evidence="7" key="1">
    <citation type="journal article" date="2022" name="G3 (Bethesda)">
        <title>High quality genome of the basidiomycete yeast Dioszegia hungarica PDD-24b-2 isolated from cloud water.</title>
        <authorList>
            <person name="Jarrige D."/>
            <person name="Haridas S."/>
            <person name="Bleykasten-Grosshans C."/>
            <person name="Joly M."/>
            <person name="Nadalig T."/>
            <person name="Sancelme M."/>
            <person name="Vuilleumier S."/>
            <person name="Grigoriev I.V."/>
            <person name="Amato P."/>
            <person name="Bringel F."/>
        </authorList>
    </citation>
    <scope>NUCLEOTIDE SEQUENCE</scope>
    <source>
        <strain evidence="7">PDD-24b-2</strain>
    </source>
</reference>
<feature type="region of interest" description="Disordered" evidence="6">
    <location>
        <begin position="172"/>
        <end position="255"/>
    </location>
</feature>
<evidence type="ECO:0000256" key="6">
    <source>
        <dbReference type="SAM" id="MobiDB-lite"/>
    </source>
</evidence>
<dbReference type="GeneID" id="77730286"/>
<proteinExistence type="inferred from homology"/>
<feature type="compositionally biased region" description="Acidic residues" evidence="6">
    <location>
        <begin position="174"/>
        <end position="212"/>
    </location>
</feature>
<evidence type="ECO:0000313" key="8">
    <source>
        <dbReference type="Proteomes" id="UP001164286"/>
    </source>
</evidence>
<name>A0AA38H2Y1_9TREE</name>
<feature type="compositionally biased region" description="Gly residues" evidence="6">
    <location>
        <begin position="513"/>
        <end position="525"/>
    </location>
</feature>
<accession>A0AA38H2Y1</accession>
<dbReference type="GO" id="GO:0031261">
    <property type="term" value="C:DNA replication preinitiation complex"/>
    <property type="evidence" value="ECO:0007669"/>
    <property type="project" value="TreeGrafter"/>
</dbReference>
<comment type="similarity">
    <text evidence="2">Belongs to the CDC45 family.</text>
</comment>
<evidence type="ECO:0000256" key="5">
    <source>
        <dbReference type="ARBA" id="ARBA00023306"/>
    </source>
</evidence>
<evidence type="ECO:0000256" key="1">
    <source>
        <dbReference type="ARBA" id="ARBA00004123"/>
    </source>
</evidence>
<protein>
    <submittedName>
        <fullName evidence="7">CDC45 family</fullName>
    </submittedName>
</protein>
<dbReference type="EMBL" id="JAKWFO010000013">
    <property type="protein sequence ID" value="KAI9633007.1"/>
    <property type="molecule type" value="Genomic_DNA"/>
</dbReference>
<dbReference type="AlphaFoldDB" id="A0AA38H2Y1"/>